<dbReference type="InterPro" id="IPR005123">
    <property type="entry name" value="Oxoglu/Fe-dep_dioxygenase_dom"/>
</dbReference>
<comment type="pathway">
    <text evidence="2">Alkene biosynthesis; ethylene biosynthesis via 2-oxoglutarate.</text>
</comment>
<comment type="similarity">
    <text evidence="11">Belongs to the iron/ascorbate-dependent oxidoreductase family.</text>
</comment>
<evidence type="ECO:0000256" key="4">
    <source>
        <dbReference type="ARBA" id="ARBA00012531"/>
    </source>
</evidence>
<dbReference type="PANTHER" id="PTHR47990">
    <property type="entry name" value="2-OXOGLUTARATE (2OG) AND FE(II)-DEPENDENT OXYGENASE SUPERFAMILY PROTEIN-RELATED"/>
    <property type="match status" value="1"/>
</dbReference>
<keyword evidence="11" id="KW-0479">Metal-binding</keyword>
<dbReference type="EC" id="1.14.20.7" evidence="3"/>
<dbReference type="PROSITE" id="PS51471">
    <property type="entry name" value="FE2OG_OXY"/>
    <property type="match status" value="1"/>
</dbReference>
<comment type="cofactor">
    <cofactor evidence="1">
        <name>Fe(2+)</name>
        <dbReference type="ChEBI" id="CHEBI:29033"/>
    </cofactor>
</comment>
<sequence length="336" mass="36717">MPDAQLPLLDLHDALTPGSPRSAEVARQFRAAAQDSGFFYVRGHGVPQALIDAQFALAEQLLTLPAAVREALSIRHSPASRGFEALGAQTLDASAHPDLKESFYCGLAYPDDHPYVRAGYQTYGHNQWPAELPEAPARCEAYQQAMLTLAQRLMQLMALSLDLPEHYFDAANGSPMVTLRMVRYPPHPPGADEHTFGAGAHTDWGALTLLAQDHHGGLEVCTPRGDWIEATPLPGTLVVNLGDMVPRWTNGRYHSNPHRVRNRHSGGAARYSIPFFYEPDYLAPITPVPGTVAPGETPRFEPCTAGEHLRQMYLKTYAPKAAVAAHPVAERPTVTP</sequence>
<gene>
    <name evidence="13" type="ORF">PSQ40_07035</name>
</gene>
<keyword evidence="11" id="KW-0560">Oxidoreductase</keyword>
<dbReference type="PRINTS" id="PR00682">
    <property type="entry name" value="IPNSYNTHASE"/>
</dbReference>
<evidence type="ECO:0000256" key="11">
    <source>
        <dbReference type="RuleBase" id="RU003682"/>
    </source>
</evidence>
<evidence type="ECO:0000256" key="7">
    <source>
        <dbReference type="ARBA" id="ARBA00031011"/>
    </source>
</evidence>
<evidence type="ECO:0000259" key="12">
    <source>
        <dbReference type="PROSITE" id="PS51471"/>
    </source>
</evidence>
<dbReference type="InterPro" id="IPR027443">
    <property type="entry name" value="IPNS-like_sf"/>
</dbReference>
<evidence type="ECO:0000256" key="5">
    <source>
        <dbReference type="ARBA" id="ARBA00019045"/>
    </source>
</evidence>
<evidence type="ECO:0000256" key="6">
    <source>
        <dbReference type="ARBA" id="ARBA00022666"/>
    </source>
</evidence>
<dbReference type="InterPro" id="IPR044861">
    <property type="entry name" value="IPNS-like_FE2OG_OXY"/>
</dbReference>
<evidence type="ECO:0000313" key="14">
    <source>
        <dbReference type="Proteomes" id="UP001528673"/>
    </source>
</evidence>
<keyword evidence="11" id="KW-0408">Iron</keyword>
<dbReference type="InterPro" id="IPR026992">
    <property type="entry name" value="DIOX_N"/>
</dbReference>
<evidence type="ECO:0000256" key="9">
    <source>
        <dbReference type="ARBA" id="ARBA00047725"/>
    </source>
</evidence>
<keyword evidence="14" id="KW-1185">Reference proteome</keyword>
<proteinExistence type="inferred from homology"/>
<dbReference type="RefSeq" id="WP_273950066.1">
    <property type="nucleotide sequence ID" value="NZ_JAQSIP010000003.1"/>
</dbReference>
<feature type="domain" description="Fe2OG dioxygenase" evidence="12">
    <location>
        <begin position="174"/>
        <end position="279"/>
    </location>
</feature>
<evidence type="ECO:0000256" key="10">
    <source>
        <dbReference type="ARBA" id="ARBA00049359"/>
    </source>
</evidence>
<dbReference type="EC" id="1.13.12.19" evidence="4"/>
<keyword evidence="6" id="KW-0266">Ethylene biosynthesis</keyword>
<reference evidence="13 14" key="1">
    <citation type="submission" date="2023-02" db="EMBL/GenBank/DDBJ databases">
        <title>Bacterial whole genomic sequence of Curvibacter sp. HBC61.</title>
        <authorList>
            <person name="Le V."/>
            <person name="Ko S.-R."/>
            <person name="Ahn C.-Y."/>
            <person name="Oh H.-M."/>
        </authorList>
    </citation>
    <scope>NUCLEOTIDE SEQUENCE [LARGE SCALE GENOMIC DNA]</scope>
    <source>
        <strain evidence="13 14">HBC61</strain>
    </source>
</reference>
<comment type="caution">
    <text evidence="13">The sequence shown here is derived from an EMBL/GenBank/DDBJ whole genome shotgun (WGS) entry which is preliminary data.</text>
</comment>
<comment type="catalytic activity">
    <reaction evidence="9">
        <text>2-oxoglutarate + O2 + 2 H(+) = ethene + 3 CO2 + H2O</text>
        <dbReference type="Rhea" id="RHEA:31523"/>
        <dbReference type="ChEBI" id="CHEBI:15377"/>
        <dbReference type="ChEBI" id="CHEBI:15378"/>
        <dbReference type="ChEBI" id="CHEBI:15379"/>
        <dbReference type="ChEBI" id="CHEBI:16526"/>
        <dbReference type="ChEBI" id="CHEBI:16810"/>
        <dbReference type="ChEBI" id="CHEBI:18153"/>
        <dbReference type="EC" id="1.13.12.19"/>
    </reaction>
</comment>
<name>A0ABT5MW89_9BURK</name>
<dbReference type="InterPro" id="IPR050231">
    <property type="entry name" value="Iron_ascorbate_oxido_reductase"/>
</dbReference>
<dbReference type="Pfam" id="PF03171">
    <property type="entry name" value="2OG-FeII_Oxy"/>
    <property type="match status" value="1"/>
</dbReference>
<accession>A0ABT5MW89</accession>
<dbReference type="Proteomes" id="UP001528673">
    <property type="component" value="Unassembled WGS sequence"/>
</dbReference>
<dbReference type="SUPFAM" id="SSF51197">
    <property type="entry name" value="Clavaminate synthase-like"/>
    <property type="match status" value="1"/>
</dbReference>
<evidence type="ECO:0000313" key="13">
    <source>
        <dbReference type="EMBL" id="MDD0838321.1"/>
    </source>
</evidence>
<organism evidence="13 14">
    <name type="scientific">Curvibacter cyanobacteriorum</name>
    <dbReference type="NCBI Taxonomy" id="3026422"/>
    <lineage>
        <taxon>Bacteria</taxon>
        <taxon>Pseudomonadati</taxon>
        <taxon>Pseudomonadota</taxon>
        <taxon>Betaproteobacteria</taxon>
        <taxon>Burkholderiales</taxon>
        <taxon>Comamonadaceae</taxon>
        <taxon>Curvibacter</taxon>
    </lineage>
</organism>
<evidence type="ECO:0000256" key="3">
    <source>
        <dbReference type="ARBA" id="ARBA00012293"/>
    </source>
</evidence>
<comment type="catalytic activity">
    <reaction evidence="10">
        <text>L-arginine + 2-oxoglutarate + O2 = guanidine + L-glutamate 5-semialdehyde + succinate + CO2</text>
        <dbReference type="Rhea" id="RHEA:31535"/>
        <dbReference type="ChEBI" id="CHEBI:15379"/>
        <dbReference type="ChEBI" id="CHEBI:16526"/>
        <dbReference type="ChEBI" id="CHEBI:16810"/>
        <dbReference type="ChEBI" id="CHEBI:30031"/>
        <dbReference type="ChEBI" id="CHEBI:30087"/>
        <dbReference type="ChEBI" id="CHEBI:32682"/>
        <dbReference type="ChEBI" id="CHEBI:58066"/>
        <dbReference type="EC" id="1.14.20.7"/>
    </reaction>
</comment>
<evidence type="ECO:0000256" key="1">
    <source>
        <dbReference type="ARBA" id="ARBA00001954"/>
    </source>
</evidence>
<evidence type="ECO:0000256" key="2">
    <source>
        <dbReference type="ARBA" id="ARBA00004767"/>
    </source>
</evidence>
<dbReference type="Pfam" id="PF14226">
    <property type="entry name" value="DIOX_N"/>
    <property type="match status" value="1"/>
</dbReference>
<dbReference type="Gene3D" id="2.60.120.330">
    <property type="entry name" value="B-lactam Antibiotic, Isopenicillin N Synthase, Chain"/>
    <property type="match status" value="1"/>
</dbReference>
<dbReference type="EMBL" id="JAQSIP010000003">
    <property type="protein sequence ID" value="MDD0838321.1"/>
    <property type="molecule type" value="Genomic_DNA"/>
</dbReference>
<protein>
    <recommendedName>
        <fullName evidence="5">2-oxoglutarate-dependent ethylene/succinate-forming enzyme</fullName>
        <ecNumber evidence="4">1.13.12.19</ecNumber>
        <ecNumber evidence="3">1.14.20.7</ecNumber>
    </recommendedName>
    <alternativeName>
        <fullName evidence="7">2-oxoglutarate dioxygenase (ethylene-forming)</fullName>
    </alternativeName>
    <alternativeName>
        <fullName evidence="8">2-oxoglutarate/L-arginine monooxygenase/decarboxylase (succinate-forming)</fullName>
    </alternativeName>
</protein>
<evidence type="ECO:0000256" key="8">
    <source>
        <dbReference type="ARBA" id="ARBA00031282"/>
    </source>
</evidence>